<comment type="similarity">
    <text evidence="5">Belongs to the DEAD box helicase family.</text>
</comment>
<evidence type="ECO:0000256" key="2">
    <source>
        <dbReference type="ARBA" id="ARBA00022801"/>
    </source>
</evidence>
<keyword evidence="2" id="KW-0378">Hydrolase</keyword>
<dbReference type="InterPro" id="IPR044742">
    <property type="entry name" value="DEAD/DEAH_RhlB"/>
</dbReference>
<dbReference type="InterPro" id="IPR050079">
    <property type="entry name" value="DEAD_box_RNA_helicase"/>
</dbReference>
<evidence type="ECO:0000256" key="6">
    <source>
        <dbReference type="PROSITE-ProRule" id="PRU00552"/>
    </source>
</evidence>
<dbReference type="CDD" id="cd00268">
    <property type="entry name" value="DEADc"/>
    <property type="match status" value="1"/>
</dbReference>
<dbReference type="Pfam" id="PF00270">
    <property type="entry name" value="DEAD"/>
    <property type="match status" value="1"/>
</dbReference>
<dbReference type="SMART" id="SM00490">
    <property type="entry name" value="HELICc"/>
    <property type="match status" value="1"/>
</dbReference>
<dbReference type="InterPro" id="IPR027417">
    <property type="entry name" value="P-loop_NTPase"/>
</dbReference>
<comment type="caution">
    <text evidence="10">The sequence shown here is derived from an EMBL/GenBank/DDBJ whole genome shotgun (WGS) entry which is preliminary data.</text>
</comment>
<dbReference type="Proteomes" id="UP000178681">
    <property type="component" value="Unassembled WGS sequence"/>
</dbReference>
<name>A0A1F5Z4S9_9BACT</name>
<dbReference type="PANTHER" id="PTHR47959">
    <property type="entry name" value="ATP-DEPENDENT RNA HELICASE RHLE-RELATED"/>
    <property type="match status" value="1"/>
</dbReference>
<evidence type="ECO:0000256" key="4">
    <source>
        <dbReference type="ARBA" id="ARBA00022840"/>
    </source>
</evidence>
<feature type="domain" description="Helicase C-terminal" evidence="8">
    <location>
        <begin position="252"/>
        <end position="382"/>
    </location>
</feature>
<gene>
    <name evidence="10" type="ORF">A2872_02545</name>
</gene>
<evidence type="ECO:0000256" key="1">
    <source>
        <dbReference type="ARBA" id="ARBA00022741"/>
    </source>
</evidence>
<reference evidence="10 11" key="1">
    <citation type="journal article" date="2016" name="Nat. Commun.">
        <title>Thousands of microbial genomes shed light on interconnected biogeochemical processes in an aquifer system.</title>
        <authorList>
            <person name="Anantharaman K."/>
            <person name="Brown C.T."/>
            <person name="Hug L.A."/>
            <person name="Sharon I."/>
            <person name="Castelle C.J."/>
            <person name="Probst A.J."/>
            <person name="Thomas B.C."/>
            <person name="Singh A."/>
            <person name="Wilkins M.J."/>
            <person name="Karaoz U."/>
            <person name="Brodie E.L."/>
            <person name="Williams K.H."/>
            <person name="Hubbard S.S."/>
            <person name="Banfield J.F."/>
        </authorList>
    </citation>
    <scope>NUCLEOTIDE SEQUENCE [LARGE SCALE GENOMIC DNA]</scope>
</reference>
<dbReference type="SUPFAM" id="SSF52540">
    <property type="entry name" value="P-loop containing nucleoside triphosphate hydrolases"/>
    <property type="match status" value="1"/>
</dbReference>
<dbReference type="InterPro" id="IPR014014">
    <property type="entry name" value="RNA_helicase_DEAD_Q_motif"/>
</dbReference>
<dbReference type="PANTHER" id="PTHR47959:SF13">
    <property type="entry name" value="ATP-DEPENDENT RNA HELICASE RHLE"/>
    <property type="match status" value="1"/>
</dbReference>
<dbReference type="InterPro" id="IPR001650">
    <property type="entry name" value="Helicase_C-like"/>
</dbReference>
<keyword evidence="1" id="KW-0547">Nucleotide-binding</keyword>
<accession>A0A1F5Z4S9</accession>
<evidence type="ECO:0000313" key="10">
    <source>
        <dbReference type="EMBL" id="OGG07458.1"/>
    </source>
</evidence>
<evidence type="ECO:0008006" key="12">
    <source>
        <dbReference type="Google" id="ProtNLM"/>
    </source>
</evidence>
<sequence length="382" mass="42813">MQYTANKFRGRHNPKTFDPTNFISKLAGDFSAEPKVEFTPVHRFADFAIADTLKRNIISRGFSEPTPIQDEAIPHILEGHDVVGLANTGTGKTAAFLIPLINKVVSDRSQRVLIIAPTRELAVQIRDELTQFSAGLNIDSVLAIGGVHIGPQIMRLRRNPQFVIGTPGRLGDLEQNRALNFTQFNNIVLDEVDRMLDIGFVREIKYIISRLPANRHCLFFSATLTVGVTAVMQGFLRNPVMISVKSTETVKNVRQEVVRTQGRAKIQILHEMLTQKEYTKVLVFGRTKFGMEKLAKDLSDRGFRVAAIHGNKNQSQRQRALTDFKNNYVQVLLATDIASRGLDIDDVTHVINYDLPESQEDYIHRIGRTGRANKSGIAVTLI</sequence>
<feature type="domain" description="DEAD-box RNA helicase Q" evidence="9">
    <location>
        <begin position="42"/>
        <end position="70"/>
    </location>
</feature>
<organism evidence="10 11">
    <name type="scientific">Candidatus Gottesmanbacteria bacterium RIFCSPHIGHO2_01_FULL_42_12</name>
    <dbReference type="NCBI Taxonomy" id="1798377"/>
    <lineage>
        <taxon>Bacteria</taxon>
        <taxon>Candidatus Gottesmaniibacteriota</taxon>
    </lineage>
</organism>
<keyword evidence="4" id="KW-0067">ATP-binding</keyword>
<dbReference type="GO" id="GO:0005829">
    <property type="term" value="C:cytosol"/>
    <property type="evidence" value="ECO:0007669"/>
    <property type="project" value="TreeGrafter"/>
</dbReference>
<dbReference type="Gene3D" id="3.40.50.300">
    <property type="entry name" value="P-loop containing nucleotide triphosphate hydrolases"/>
    <property type="match status" value="2"/>
</dbReference>
<dbReference type="InterPro" id="IPR014001">
    <property type="entry name" value="Helicase_ATP-bd"/>
</dbReference>
<dbReference type="GO" id="GO:0005524">
    <property type="term" value="F:ATP binding"/>
    <property type="evidence" value="ECO:0007669"/>
    <property type="project" value="UniProtKB-KW"/>
</dbReference>
<evidence type="ECO:0000313" key="11">
    <source>
        <dbReference type="Proteomes" id="UP000178681"/>
    </source>
</evidence>
<evidence type="ECO:0000256" key="5">
    <source>
        <dbReference type="ARBA" id="ARBA00038437"/>
    </source>
</evidence>
<evidence type="ECO:0000259" key="7">
    <source>
        <dbReference type="PROSITE" id="PS51192"/>
    </source>
</evidence>
<dbReference type="GO" id="GO:0016787">
    <property type="term" value="F:hydrolase activity"/>
    <property type="evidence" value="ECO:0007669"/>
    <property type="project" value="UniProtKB-KW"/>
</dbReference>
<dbReference type="InterPro" id="IPR011545">
    <property type="entry name" value="DEAD/DEAH_box_helicase_dom"/>
</dbReference>
<dbReference type="SMART" id="SM00487">
    <property type="entry name" value="DEXDc"/>
    <property type="match status" value="1"/>
</dbReference>
<dbReference type="AlphaFoldDB" id="A0A1F5Z4S9"/>
<feature type="domain" description="Helicase ATP-binding" evidence="7">
    <location>
        <begin position="73"/>
        <end position="242"/>
    </location>
</feature>
<dbReference type="STRING" id="1798377.A2872_02545"/>
<dbReference type="GO" id="GO:0003676">
    <property type="term" value="F:nucleic acid binding"/>
    <property type="evidence" value="ECO:0007669"/>
    <property type="project" value="InterPro"/>
</dbReference>
<dbReference type="EMBL" id="MFJG01000005">
    <property type="protein sequence ID" value="OGG07458.1"/>
    <property type="molecule type" value="Genomic_DNA"/>
</dbReference>
<evidence type="ECO:0000259" key="9">
    <source>
        <dbReference type="PROSITE" id="PS51195"/>
    </source>
</evidence>
<protein>
    <recommendedName>
        <fullName evidence="12">RNA helicase</fullName>
    </recommendedName>
</protein>
<proteinExistence type="inferred from homology"/>
<evidence type="ECO:0000256" key="3">
    <source>
        <dbReference type="ARBA" id="ARBA00022806"/>
    </source>
</evidence>
<dbReference type="PROSITE" id="PS51194">
    <property type="entry name" value="HELICASE_CTER"/>
    <property type="match status" value="1"/>
</dbReference>
<dbReference type="Pfam" id="PF00271">
    <property type="entry name" value="Helicase_C"/>
    <property type="match status" value="1"/>
</dbReference>
<keyword evidence="3" id="KW-0347">Helicase</keyword>
<evidence type="ECO:0000259" key="8">
    <source>
        <dbReference type="PROSITE" id="PS51194"/>
    </source>
</evidence>
<dbReference type="PROSITE" id="PS51195">
    <property type="entry name" value="Q_MOTIF"/>
    <property type="match status" value="1"/>
</dbReference>
<feature type="short sequence motif" description="Q motif" evidence="6">
    <location>
        <begin position="42"/>
        <end position="70"/>
    </location>
</feature>
<dbReference type="GO" id="GO:0003724">
    <property type="term" value="F:RNA helicase activity"/>
    <property type="evidence" value="ECO:0007669"/>
    <property type="project" value="InterPro"/>
</dbReference>
<dbReference type="CDD" id="cd18787">
    <property type="entry name" value="SF2_C_DEAD"/>
    <property type="match status" value="1"/>
</dbReference>
<dbReference type="PROSITE" id="PS51192">
    <property type="entry name" value="HELICASE_ATP_BIND_1"/>
    <property type="match status" value="1"/>
</dbReference>